<feature type="compositionally biased region" description="Low complexity" evidence="1">
    <location>
        <begin position="419"/>
        <end position="431"/>
    </location>
</feature>
<feature type="compositionally biased region" description="Polar residues" evidence="1">
    <location>
        <begin position="264"/>
        <end position="273"/>
    </location>
</feature>
<feature type="region of interest" description="Disordered" evidence="1">
    <location>
        <begin position="103"/>
        <end position="124"/>
    </location>
</feature>
<gene>
    <name evidence="2" type="ORF">K460DRAFT_365890</name>
</gene>
<dbReference type="GeneID" id="63850516"/>
<accession>A0A9P4L873</accession>
<evidence type="ECO:0000313" key="2">
    <source>
        <dbReference type="EMBL" id="KAF1844958.1"/>
    </source>
</evidence>
<dbReference type="AlphaFoldDB" id="A0A9P4L873"/>
<feature type="compositionally biased region" description="Low complexity" evidence="1">
    <location>
        <begin position="284"/>
        <end position="294"/>
    </location>
</feature>
<feature type="compositionally biased region" description="Basic and acidic residues" evidence="1">
    <location>
        <begin position="191"/>
        <end position="207"/>
    </location>
</feature>
<feature type="compositionally biased region" description="Polar residues" evidence="1">
    <location>
        <begin position="322"/>
        <end position="343"/>
    </location>
</feature>
<sequence>MSGSEPPEATVETTRSLKRKHLSNDQQDDVDKLDKIFKRIKAAVPRVPYILSTPSMDPYRYHSQQEANAWMMGRLWRHDEEHMQYRTYLYREPCQDCFELQAGEEDEPEPQRAKSQASNTGNQAVKKKMNLSAFKVKQANGTVTPGSKVVSPNLDPAKHASEQSSSVKKSEKLSDPAQSKMPKSPKQSSNDPREGQREDKTNHDSPHSDQQQRPLSSPRKSDSSETMIKIDKPNASNALAHGLPPLLSPVHDPLDNPYGLPNILSPTLPSNIQAELDRLEVQRTRAASNASTSSSDRKSTLSVPDARSKGHHSIVKSETRPRSVSLNGNSPKISPKTQATSGTEDTDSSLVVKLKFSKTKAPTVKQILRLPPKRTNAGKQDRQDSSKDPPEEVVPKPADGVTIKKKQIPKVAARRHDSTTPSSTPAPTSSTRPIVTVTKPPEKRLRTDDDVSSVATAKRQKVQSSQDGPVTPARQTVSSPALSNKSSAQKSQSQYGTPKKDPKAIGMLRTNSTESYDATPGRSGATPAGARIDAKAGPTSAPLNGKKQADISLLAQTSMKLNQMGRALKHEATKILTTAGNKLTKQDEKRAAVINLECILSYMAAYYAQDLSLNLRGRAGEVEQTWKTLLPLCLSYARSTKEFKHLDGLRSYLSSVIASAICTHVSQRAANTRPPDFSQDIAHAELAKQHAALAENFALLSDHTTKMHRHYQEARVALPMEDLQSTYRKTYAAREANAKLAGEPEKVSGARMSGPYFLPISTDTTAIQAVRFGLKFLSEYCEKEKLEYSLRVNLDKPE</sequence>
<feature type="compositionally biased region" description="Polar residues" evidence="1">
    <location>
        <begin position="462"/>
        <end position="482"/>
    </location>
</feature>
<organism evidence="2 3">
    <name type="scientific">Cucurbitaria berberidis CBS 394.84</name>
    <dbReference type="NCBI Taxonomy" id="1168544"/>
    <lineage>
        <taxon>Eukaryota</taxon>
        <taxon>Fungi</taxon>
        <taxon>Dikarya</taxon>
        <taxon>Ascomycota</taxon>
        <taxon>Pezizomycotina</taxon>
        <taxon>Dothideomycetes</taxon>
        <taxon>Pleosporomycetidae</taxon>
        <taxon>Pleosporales</taxon>
        <taxon>Pleosporineae</taxon>
        <taxon>Cucurbitariaceae</taxon>
        <taxon>Cucurbitaria</taxon>
    </lineage>
</organism>
<evidence type="ECO:0000313" key="3">
    <source>
        <dbReference type="Proteomes" id="UP000800039"/>
    </source>
</evidence>
<dbReference type="OrthoDB" id="284473at2759"/>
<evidence type="ECO:0000256" key="1">
    <source>
        <dbReference type="SAM" id="MobiDB-lite"/>
    </source>
</evidence>
<feature type="compositionally biased region" description="Basic and acidic residues" evidence="1">
    <location>
        <begin position="379"/>
        <end position="394"/>
    </location>
</feature>
<feature type="region of interest" description="Disordered" evidence="1">
    <location>
        <begin position="138"/>
        <end position="545"/>
    </location>
</feature>
<feature type="compositionally biased region" description="Basic and acidic residues" evidence="1">
    <location>
        <begin position="440"/>
        <end position="449"/>
    </location>
</feature>
<feature type="compositionally biased region" description="Polar residues" evidence="1">
    <location>
        <begin position="113"/>
        <end position="123"/>
    </location>
</feature>
<name>A0A9P4L873_9PLEO</name>
<dbReference type="RefSeq" id="XP_040787521.1">
    <property type="nucleotide sequence ID" value="XM_040933265.1"/>
</dbReference>
<reference evidence="2" key="1">
    <citation type="submission" date="2020-01" db="EMBL/GenBank/DDBJ databases">
        <authorList>
            <consortium name="DOE Joint Genome Institute"/>
            <person name="Haridas S."/>
            <person name="Albert R."/>
            <person name="Binder M."/>
            <person name="Bloem J."/>
            <person name="Labutti K."/>
            <person name="Salamov A."/>
            <person name="Andreopoulos B."/>
            <person name="Baker S.E."/>
            <person name="Barry K."/>
            <person name="Bills G."/>
            <person name="Bluhm B.H."/>
            <person name="Cannon C."/>
            <person name="Castanera R."/>
            <person name="Culley D.E."/>
            <person name="Daum C."/>
            <person name="Ezra D."/>
            <person name="Gonzalez J.B."/>
            <person name="Henrissat B."/>
            <person name="Kuo A."/>
            <person name="Liang C."/>
            <person name="Lipzen A."/>
            <person name="Lutzoni F."/>
            <person name="Magnuson J."/>
            <person name="Mondo S."/>
            <person name="Nolan M."/>
            <person name="Ohm R."/>
            <person name="Pangilinan J."/>
            <person name="Park H.-J."/>
            <person name="Ramirez L."/>
            <person name="Alfaro M."/>
            <person name="Sun H."/>
            <person name="Tritt A."/>
            <person name="Yoshinaga Y."/>
            <person name="Zwiers L.-H."/>
            <person name="Turgeon B.G."/>
            <person name="Goodwin S.B."/>
            <person name="Spatafora J.W."/>
            <person name="Crous P.W."/>
            <person name="Grigoriev I.V."/>
        </authorList>
    </citation>
    <scope>NUCLEOTIDE SEQUENCE</scope>
    <source>
        <strain evidence="2">CBS 394.84</strain>
    </source>
</reference>
<comment type="caution">
    <text evidence="2">The sequence shown here is derived from an EMBL/GenBank/DDBJ whole genome shotgun (WGS) entry which is preliminary data.</text>
</comment>
<proteinExistence type="predicted"/>
<dbReference type="Proteomes" id="UP000800039">
    <property type="component" value="Unassembled WGS sequence"/>
</dbReference>
<feature type="compositionally biased region" description="Basic and acidic residues" evidence="1">
    <location>
        <begin position="219"/>
        <end position="232"/>
    </location>
</feature>
<protein>
    <submittedName>
        <fullName evidence="2">Uncharacterized protein</fullName>
    </submittedName>
</protein>
<feature type="region of interest" description="Disordered" evidence="1">
    <location>
        <begin position="1"/>
        <end position="30"/>
    </location>
</feature>
<keyword evidence="3" id="KW-1185">Reference proteome</keyword>
<dbReference type="EMBL" id="ML976616">
    <property type="protein sequence ID" value="KAF1844958.1"/>
    <property type="molecule type" value="Genomic_DNA"/>
</dbReference>
<feature type="compositionally biased region" description="Low complexity" evidence="1">
    <location>
        <begin position="483"/>
        <end position="494"/>
    </location>
</feature>
<feature type="compositionally biased region" description="Low complexity" evidence="1">
    <location>
        <begin position="178"/>
        <end position="189"/>
    </location>
</feature>